<evidence type="ECO:0000256" key="11">
    <source>
        <dbReference type="ARBA" id="ARBA00033284"/>
    </source>
</evidence>
<evidence type="ECO:0000256" key="7">
    <source>
        <dbReference type="ARBA" id="ARBA00022801"/>
    </source>
</evidence>
<dbReference type="Gene3D" id="1.10.10.760">
    <property type="entry name" value="E-set domains of sugar-utilizing enzymes"/>
    <property type="match status" value="1"/>
</dbReference>
<dbReference type="Pfam" id="PF00128">
    <property type="entry name" value="Alpha-amylase"/>
    <property type="match status" value="1"/>
</dbReference>
<evidence type="ECO:0000256" key="17">
    <source>
        <dbReference type="PIRSR" id="PIRSR006337-3"/>
    </source>
</evidence>
<evidence type="ECO:0000256" key="2">
    <source>
        <dbReference type="ARBA" id="ARBA00005199"/>
    </source>
</evidence>
<evidence type="ECO:0000256" key="16">
    <source>
        <dbReference type="PIRSR" id="PIRSR006337-2"/>
    </source>
</evidence>
<evidence type="ECO:0000256" key="15">
    <source>
        <dbReference type="PIRSR" id="PIRSR006337-1"/>
    </source>
</evidence>
<evidence type="ECO:0000256" key="4">
    <source>
        <dbReference type="ARBA" id="ARBA00012268"/>
    </source>
</evidence>
<evidence type="ECO:0000256" key="14">
    <source>
        <dbReference type="PIRNR" id="PIRNR006337"/>
    </source>
</evidence>
<dbReference type="PANTHER" id="PTHR43651:SF11">
    <property type="entry name" value="MALTO-OLIGOSYLTREHALOSE TREHALOHYDROLASE"/>
    <property type="match status" value="1"/>
</dbReference>
<dbReference type="EC" id="3.2.1.141" evidence="4 13"/>
<evidence type="ECO:0000256" key="6">
    <source>
        <dbReference type="ARBA" id="ARBA00022490"/>
    </source>
</evidence>
<dbReference type="Gene3D" id="2.60.40.10">
    <property type="entry name" value="Immunoglobulins"/>
    <property type="match status" value="1"/>
</dbReference>
<feature type="binding site" evidence="16">
    <location>
        <begin position="246"/>
        <end position="251"/>
    </location>
    <ligand>
        <name>substrate</name>
    </ligand>
</feature>
<dbReference type="InterPro" id="IPR014756">
    <property type="entry name" value="Ig_E-set"/>
</dbReference>
<dbReference type="SMART" id="SM00642">
    <property type="entry name" value="Aamy"/>
    <property type="match status" value="1"/>
</dbReference>
<dbReference type="EMBL" id="CP025570">
    <property type="protein sequence ID" value="AZZ40227.1"/>
    <property type="molecule type" value="Genomic_DNA"/>
</dbReference>
<evidence type="ECO:0000256" key="3">
    <source>
        <dbReference type="ARBA" id="ARBA00008061"/>
    </source>
</evidence>
<evidence type="ECO:0000259" key="19">
    <source>
        <dbReference type="SMART" id="SM00642"/>
    </source>
</evidence>
<dbReference type="PANTHER" id="PTHR43651">
    <property type="entry name" value="1,4-ALPHA-GLUCAN-BRANCHING ENZYME"/>
    <property type="match status" value="1"/>
</dbReference>
<comment type="subcellular location">
    <subcellularLocation>
        <location evidence="1 15">Cytoplasm</location>
    </subcellularLocation>
</comment>
<dbReference type="KEGG" id="aji:C0Z10_11225"/>
<evidence type="ECO:0000313" key="21">
    <source>
        <dbReference type="Proteomes" id="UP000285875"/>
    </source>
</evidence>
<keyword evidence="9 14" id="KW-0326">Glycosidase</keyword>
<evidence type="ECO:0000313" key="20">
    <source>
        <dbReference type="EMBL" id="AZZ40227.1"/>
    </source>
</evidence>
<feature type="domain" description="Glycosyl hydrolase family 13 catalytic" evidence="19">
    <location>
        <begin position="102"/>
        <end position="502"/>
    </location>
</feature>
<dbReference type="Proteomes" id="UP000285875">
    <property type="component" value="Chromosome"/>
</dbReference>
<feature type="binding site" evidence="16">
    <location>
        <begin position="312"/>
        <end position="316"/>
    </location>
    <ligand>
        <name>substrate</name>
    </ligand>
</feature>
<dbReference type="CDD" id="cd02853">
    <property type="entry name" value="E_set_MTHase_like_N"/>
    <property type="match status" value="1"/>
</dbReference>
<comment type="pathway">
    <text evidence="2 14">Glycan biosynthesis; trehalose biosynthesis.</text>
</comment>
<evidence type="ECO:0000256" key="13">
    <source>
        <dbReference type="NCBIfam" id="TIGR02402"/>
    </source>
</evidence>
<evidence type="ECO:0000256" key="10">
    <source>
        <dbReference type="ARBA" id="ARBA00032057"/>
    </source>
</evidence>
<dbReference type="GO" id="GO:0033942">
    <property type="term" value="F:4-alpha-D-(1-&gt;4)-alpha-D-glucanotrehalose trehalohydrolase activity"/>
    <property type="evidence" value="ECO:0007669"/>
    <property type="project" value="UniProtKB-EC"/>
</dbReference>
<dbReference type="UniPathway" id="UPA00299"/>
<comment type="catalytic activity">
    <reaction evidence="12 14">
        <text>hydrolysis of (1-&gt;4)-alpha-D-glucosidic linkage in 4-alpha-D-[(1-&gt;4)-alpha-D-glucanosyl]n trehalose to yield trehalose and (1-&gt;4)-alpha-D-glucan.</text>
        <dbReference type="EC" id="3.2.1.141"/>
    </reaction>
</comment>
<feature type="binding site" evidence="16">
    <location>
        <begin position="384"/>
        <end position="389"/>
    </location>
    <ligand>
        <name>substrate</name>
    </ligand>
</feature>
<dbReference type="CDD" id="cd11325">
    <property type="entry name" value="AmyAc_GTHase"/>
    <property type="match status" value="1"/>
</dbReference>
<accession>A0A3Q9UM78</accession>
<dbReference type="SUPFAM" id="SSF51445">
    <property type="entry name" value="(Trans)glycosidases"/>
    <property type="match status" value="1"/>
</dbReference>
<evidence type="ECO:0000256" key="8">
    <source>
        <dbReference type="ARBA" id="ARBA00023277"/>
    </source>
</evidence>
<comment type="similarity">
    <text evidence="3 14">Belongs to the glycosyl hydrolase 13 family.</text>
</comment>
<dbReference type="InterPro" id="IPR044901">
    <property type="entry name" value="Trehalose_TreZ_E-set_sf"/>
</dbReference>
<feature type="region of interest" description="Disordered" evidence="18">
    <location>
        <begin position="52"/>
        <end position="91"/>
    </location>
</feature>
<organism evidence="20 21">
    <name type="scientific">Acidipropionibacterium jensenii</name>
    <dbReference type="NCBI Taxonomy" id="1749"/>
    <lineage>
        <taxon>Bacteria</taxon>
        <taxon>Bacillati</taxon>
        <taxon>Actinomycetota</taxon>
        <taxon>Actinomycetes</taxon>
        <taxon>Propionibacteriales</taxon>
        <taxon>Propionibacteriaceae</taxon>
        <taxon>Acidipropionibacterium</taxon>
    </lineage>
</organism>
<dbReference type="AlphaFoldDB" id="A0A3Q9UM78"/>
<keyword evidence="8" id="KW-0119">Carbohydrate metabolism</keyword>
<dbReference type="InterPro" id="IPR012768">
    <property type="entry name" value="Trehalose_TreZ"/>
</dbReference>
<dbReference type="NCBIfam" id="TIGR02402">
    <property type="entry name" value="trehalose_TreZ"/>
    <property type="match status" value="1"/>
</dbReference>
<dbReference type="RefSeq" id="WP_097799439.1">
    <property type="nucleotide sequence ID" value="NZ_CP025570.1"/>
</dbReference>
<evidence type="ECO:0000256" key="1">
    <source>
        <dbReference type="ARBA" id="ARBA00004496"/>
    </source>
</evidence>
<feature type="site" description="Transition state stabilizer" evidence="17">
    <location>
        <position position="385"/>
    </location>
</feature>
<evidence type="ECO:0000256" key="12">
    <source>
        <dbReference type="ARBA" id="ARBA00034013"/>
    </source>
</evidence>
<dbReference type="InterPro" id="IPR013783">
    <property type="entry name" value="Ig-like_fold"/>
</dbReference>
<dbReference type="SUPFAM" id="SSF81296">
    <property type="entry name" value="E set domains"/>
    <property type="match status" value="1"/>
</dbReference>
<sequence>MPPRDYQQICVWAPDASTVDTLLDGDRLPLTAGDDGWWTLPRRVREGQRYAFSIDGGDPRPDPRSLLQPDGVHGPSEVFDPRAQSEGSTHPAIGLRGKVQYELHVGTFTPEGTFDAAIGHLDDLATLGVQAIEVMPVAQTPGLRNWGYDGVDLYATNADYGGPAAFIRFIEAAHARGIGVILDVVYNHLGPEGNYLAEFGPYFNPAHETPWGPAVNLDGEHAGPVRDFLIGNARQWLVDFGLDGLRLDAVHALLDDSDRHFLAELADAAAGWSAEIGRPLTLIAESDRNQPATVHPTGASPDAKGMAMQWADDVHHGLHAFLTGESQGYYVDFGTPEILAKALTRVFVHDGGWSTFRDATWGAPVDPHSPHYDGHSFVVFLQDHDQVGNRAAGDRIGHSTPPGAQAAGAALYLLSAFTPMIFMGEEWAASTPFPYFCDMGPELAPLVTEGRKREFAETGWAGDVPDPEDPQTFESAKLDWAERAEQGHHRMLEWYRTLLRLRREIPELVDADLSDIRVEVVDDDTVVMIRGQVGVIASRADRVIEVDLAETLGSDVEVEGLEVLAAWDTAEADGPAVTFQGPGATVVRAR</sequence>
<gene>
    <name evidence="20" type="primary">treZ</name>
    <name evidence="20" type="ORF">C0Z10_11225</name>
</gene>
<dbReference type="Gene3D" id="3.20.20.80">
    <property type="entry name" value="Glycosidases"/>
    <property type="match status" value="1"/>
</dbReference>
<evidence type="ECO:0000256" key="18">
    <source>
        <dbReference type="SAM" id="MobiDB-lite"/>
    </source>
</evidence>
<keyword evidence="7 14" id="KW-0378">Hydrolase</keyword>
<feature type="active site" description="Nucleophile" evidence="15">
    <location>
        <position position="248"/>
    </location>
</feature>
<reference evidence="21" key="1">
    <citation type="submission" date="2017-12" db="EMBL/GenBank/DDBJ databases">
        <title>Whole genome sequencing of Acidipropionibacterium jensenii strains JS279 and JS280.</title>
        <authorList>
            <person name="Deptula P."/>
            <person name="Laine P."/>
            <person name="Smolander O.-P."/>
            <person name="Paulin L."/>
            <person name="Auvinen P."/>
            <person name="Varmanen P."/>
        </authorList>
    </citation>
    <scope>NUCLEOTIDE SEQUENCE [LARGE SCALE GENOMIC DNA]</scope>
    <source>
        <strain evidence="21">JS280</strain>
    </source>
</reference>
<proteinExistence type="inferred from homology"/>
<evidence type="ECO:0000256" key="5">
    <source>
        <dbReference type="ARBA" id="ARBA00015938"/>
    </source>
</evidence>
<name>A0A3Q9UM78_9ACTN</name>
<dbReference type="GO" id="GO:0005737">
    <property type="term" value="C:cytoplasm"/>
    <property type="evidence" value="ECO:0007669"/>
    <property type="project" value="UniProtKB-SubCell"/>
</dbReference>
<dbReference type="InterPro" id="IPR006047">
    <property type="entry name" value="GH13_cat_dom"/>
</dbReference>
<keyword evidence="6" id="KW-0963">Cytoplasm</keyword>
<feature type="active site" description="Proton donor" evidence="15">
    <location>
        <position position="285"/>
    </location>
</feature>
<dbReference type="PIRSF" id="PIRSF006337">
    <property type="entry name" value="Trehalose_TreZ"/>
    <property type="match status" value="1"/>
</dbReference>
<dbReference type="GO" id="GO:0005992">
    <property type="term" value="P:trehalose biosynthetic process"/>
    <property type="evidence" value="ECO:0007669"/>
    <property type="project" value="UniProtKB-UniRule"/>
</dbReference>
<protein>
    <recommendedName>
        <fullName evidence="5 13">Malto-oligosyltrehalose trehalohydrolase</fullName>
        <shortName evidence="14">MTHase</shortName>
        <ecNumber evidence="4 13">3.2.1.141</ecNumber>
    </recommendedName>
    <alternativeName>
        <fullName evidence="11 14">4-alpha-D-((1-&gt;4)-alpha-D-glucano)trehalose trehalohydrolase</fullName>
    </alternativeName>
    <alternativeName>
        <fullName evidence="10 14">Maltooligosyl trehalose trehalohydrolase</fullName>
    </alternativeName>
</protein>
<evidence type="ECO:0000256" key="9">
    <source>
        <dbReference type="ARBA" id="ARBA00023295"/>
    </source>
</evidence>
<dbReference type="InterPro" id="IPR017853">
    <property type="entry name" value="GH"/>
</dbReference>